<evidence type="ECO:0000313" key="9">
    <source>
        <dbReference type="Proteomes" id="UP000243488"/>
    </source>
</evidence>
<dbReference type="FunFam" id="2.40.420.20:FF:000001">
    <property type="entry name" value="Efflux RND transporter periplasmic adaptor subunit"/>
    <property type="match status" value="1"/>
</dbReference>
<evidence type="ECO:0000259" key="4">
    <source>
        <dbReference type="Pfam" id="PF25876"/>
    </source>
</evidence>
<dbReference type="PANTHER" id="PTHR30158">
    <property type="entry name" value="ACRA/E-RELATED COMPONENT OF DRUG EFFLUX TRANSPORTER"/>
    <property type="match status" value="1"/>
</dbReference>
<dbReference type="InterPro" id="IPR006143">
    <property type="entry name" value="RND_pump_MFP"/>
</dbReference>
<protein>
    <submittedName>
        <fullName evidence="8">Efflux transporter periplasmic adaptor subunit</fullName>
    </submittedName>
</protein>
<dbReference type="STRING" id="1931241.BVH74_04105"/>
<dbReference type="GO" id="GO:0046677">
    <property type="term" value="P:response to antibiotic"/>
    <property type="evidence" value="ECO:0007669"/>
    <property type="project" value="TreeGrafter"/>
</dbReference>
<evidence type="ECO:0000259" key="7">
    <source>
        <dbReference type="Pfam" id="PF25967"/>
    </source>
</evidence>
<evidence type="ECO:0000313" key="8">
    <source>
        <dbReference type="EMBL" id="AQZ93984.1"/>
    </source>
</evidence>
<accession>A0A1V0B2G9</accession>
<keyword evidence="3" id="KW-0175">Coiled coil</keyword>
<dbReference type="SUPFAM" id="SSF111369">
    <property type="entry name" value="HlyD-like secretion proteins"/>
    <property type="match status" value="1"/>
</dbReference>
<dbReference type="Gene3D" id="1.10.287.470">
    <property type="entry name" value="Helix hairpin bin"/>
    <property type="match status" value="1"/>
</dbReference>
<dbReference type="InterPro" id="IPR058624">
    <property type="entry name" value="MdtA-like_HH"/>
</dbReference>
<dbReference type="AlphaFoldDB" id="A0A1V0B2G9"/>
<gene>
    <name evidence="8" type="ORF">BVH74_04105</name>
</gene>
<organism evidence="8 9">
    <name type="scientific">Halopseudomonas phragmitis</name>
    <dbReference type="NCBI Taxonomy" id="1931241"/>
    <lineage>
        <taxon>Bacteria</taxon>
        <taxon>Pseudomonadati</taxon>
        <taxon>Pseudomonadota</taxon>
        <taxon>Gammaproteobacteria</taxon>
        <taxon>Pseudomonadales</taxon>
        <taxon>Pseudomonadaceae</taxon>
        <taxon>Halopseudomonas</taxon>
    </lineage>
</organism>
<evidence type="ECO:0000256" key="3">
    <source>
        <dbReference type="ARBA" id="ARBA00023054"/>
    </source>
</evidence>
<dbReference type="InterPro" id="IPR058627">
    <property type="entry name" value="MdtA-like_C"/>
</dbReference>
<evidence type="ECO:0000256" key="2">
    <source>
        <dbReference type="ARBA" id="ARBA00009477"/>
    </source>
</evidence>
<name>A0A1V0B2G9_9GAMM</name>
<dbReference type="InterPro" id="IPR058626">
    <property type="entry name" value="MdtA-like_b-barrel"/>
</dbReference>
<dbReference type="Proteomes" id="UP000243488">
    <property type="component" value="Chromosome"/>
</dbReference>
<dbReference type="NCBIfam" id="TIGR01730">
    <property type="entry name" value="RND_mfp"/>
    <property type="match status" value="1"/>
</dbReference>
<proteinExistence type="inferred from homology"/>
<feature type="domain" description="Multidrug resistance protein MdtA-like C-terminal permuted SH3" evidence="7">
    <location>
        <begin position="298"/>
        <end position="359"/>
    </location>
</feature>
<comment type="similarity">
    <text evidence="2">Belongs to the membrane fusion protein (MFP) (TC 8.A.1) family.</text>
</comment>
<feature type="domain" description="Multidrug resistance protein MdtA-like alpha-helical hairpin" evidence="4">
    <location>
        <begin position="108"/>
        <end position="175"/>
    </location>
</feature>
<sequence length="389" mass="42897">MHTRIIPSTLALLGAAWLLSQLSGCDARGQETAMEPEPATVQVAEVEIRDTTLWGSFTGRLVAPQTVELRPRVSGYIDQVRFEEGELVNQGDVLFIIDQRPYQARERAAAAELERLRSQLALSTSEARRAELLWERRAISREEFEQRSAAQSMAQAALNAAQAALDSVRLDLHYTEVRAPISGRIGRALVTPGNLASADTTVLTTLVSVDPLHVYFDGDQQTSQTSQALLATRPQMPVRVSLPGERSYSHSGHLDFIDNQLNSATGTLQFRAVLANPDGLLRPGQFARVEMPIAALEQAILIDQKAILTDQDRRYVYVLDDDNRAQRRTVQTGQQVDGQLLIRNGLQPGDRVVVNGLQRIMYPGMPVTPEPVVTPAPTRVAQLTEPLQL</sequence>
<keyword evidence="9" id="KW-1185">Reference proteome</keyword>
<evidence type="ECO:0000259" key="5">
    <source>
        <dbReference type="Pfam" id="PF25917"/>
    </source>
</evidence>
<reference evidence="8 9" key="1">
    <citation type="submission" date="2017-03" db="EMBL/GenBank/DDBJ databases">
        <title>Complete genome sequence of the novel DNRA strain Pseudomonas sp. S-6-2 isolated from Chinese polluted river sediment. Journal of Biotechnology.</title>
        <authorList>
            <person name="Li J."/>
            <person name="Xiang F."/>
            <person name="Wang L."/>
            <person name="Xi L."/>
            <person name="Liu J."/>
        </authorList>
    </citation>
    <scope>NUCLEOTIDE SEQUENCE [LARGE SCALE GENOMIC DNA]</scope>
    <source>
        <strain evidence="8 9">S-6-2</strain>
    </source>
</reference>
<feature type="domain" description="Multidrug resistance protein MdtA-like barrel-sandwich hybrid" evidence="5">
    <location>
        <begin position="66"/>
        <end position="201"/>
    </location>
</feature>
<evidence type="ECO:0000256" key="1">
    <source>
        <dbReference type="ARBA" id="ARBA00004519"/>
    </source>
</evidence>
<dbReference type="RefSeq" id="WP_080048839.1">
    <property type="nucleotide sequence ID" value="NZ_CP020100.1"/>
</dbReference>
<evidence type="ECO:0000259" key="6">
    <source>
        <dbReference type="Pfam" id="PF25944"/>
    </source>
</evidence>
<dbReference type="Pfam" id="PF25917">
    <property type="entry name" value="BSH_RND"/>
    <property type="match status" value="1"/>
</dbReference>
<dbReference type="Gene3D" id="2.40.420.20">
    <property type="match status" value="1"/>
</dbReference>
<dbReference type="Gene3D" id="2.40.30.170">
    <property type="match status" value="1"/>
</dbReference>
<dbReference type="KEGG" id="ppha:BVH74_04105"/>
<feature type="domain" description="Multidrug resistance protein MdtA-like beta-barrel" evidence="6">
    <location>
        <begin position="233"/>
        <end position="292"/>
    </location>
</feature>
<dbReference type="Pfam" id="PF25944">
    <property type="entry name" value="Beta-barrel_RND"/>
    <property type="match status" value="1"/>
</dbReference>
<dbReference type="Pfam" id="PF25876">
    <property type="entry name" value="HH_MFP_RND"/>
    <property type="match status" value="1"/>
</dbReference>
<dbReference type="PANTHER" id="PTHR30158:SF10">
    <property type="entry name" value="CATION EFFLUX PUMP"/>
    <property type="match status" value="1"/>
</dbReference>
<comment type="subcellular location">
    <subcellularLocation>
        <location evidence="1">Cell inner membrane</location>
        <topology evidence="1">Lipid-anchor</topology>
    </subcellularLocation>
</comment>
<dbReference type="GO" id="GO:0005886">
    <property type="term" value="C:plasma membrane"/>
    <property type="evidence" value="ECO:0007669"/>
    <property type="project" value="UniProtKB-SubCell"/>
</dbReference>
<dbReference type="GO" id="GO:0022857">
    <property type="term" value="F:transmembrane transporter activity"/>
    <property type="evidence" value="ECO:0007669"/>
    <property type="project" value="InterPro"/>
</dbReference>
<dbReference type="InterPro" id="IPR058625">
    <property type="entry name" value="MdtA-like_BSH"/>
</dbReference>
<dbReference type="Gene3D" id="2.40.50.100">
    <property type="match status" value="1"/>
</dbReference>
<dbReference type="Pfam" id="PF25967">
    <property type="entry name" value="RND-MFP_C"/>
    <property type="match status" value="1"/>
</dbReference>
<dbReference type="EMBL" id="CP020100">
    <property type="protein sequence ID" value="AQZ93984.1"/>
    <property type="molecule type" value="Genomic_DNA"/>
</dbReference>